<dbReference type="AlphaFoldDB" id="A0AA39YQY5"/>
<dbReference type="Proteomes" id="UP001174936">
    <property type="component" value="Unassembled WGS sequence"/>
</dbReference>
<dbReference type="PANTHER" id="PTHR10357">
    <property type="entry name" value="ALPHA-AMYLASE FAMILY MEMBER"/>
    <property type="match status" value="1"/>
</dbReference>
<keyword evidence="3" id="KW-0378">Hydrolase</keyword>
<evidence type="ECO:0000256" key="1">
    <source>
        <dbReference type="ARBA" id="ARBA00008061"/>
    </source>
</evidence>
<dbReference type="EMBL" id="JAULSV010000001">
    <property type="protein sequence ID" value="KAK0657018.1"/>
    <property type="molecule type" value="Genomic_DNA"/>
</dbReference>
<feature type="domain" description="Glycosyl hydrolase family 13 catalytic" evidence="2">
    <location>
        <begin position="182"/>
        <end position="569"/>
    </location>
</feature>
<evidence type="ECO:0000259" key="2">
    <source>
        <dbReference type="SMART" id="SM00642"/>
    </source>
</evidence>
<keyword evidence="4" id="KW-1185">Reference proteome</keyword>
<organism evidence="3 4">
    <name type="scientific">Cercophora newfieldiana</name>
    <dbReference type="NCBI Taxonomy" id="92897"/>
    <lineage>
        <taxon>Eukaryota</taxon>
        <taxon>Fungi</taxon>
        <taxon>Dikarya</taxon>
        <taxon>Ascomycota</taxon>
        <taxon>Pezizomycotina</taxon>
        <taxon>Sordariomycetes</taxon>
        <taxon>Sordariomycetidae</taxon>
        <taxon>Sordariales</taxon>
        <taxon>Lasiosphaeriaceae</taxon>
        <taxon>Cercophora</taxon>
    </lineage>
</organism>
<dbReference type="InterPro" id="IPR017853">
    <property type="entry name" value="GH"/>
</dbReference>
<dbReference type="GO" id="GO:0004556">
    <property type="term" value="F:alpha-amylase activity"/>
    <property type="evidence" value="ECO:0007669"/>
    <property type="project" value="TreeGrafter"/>
</dbReference>
<dbReference type="PANTHER" id="PTHR10357:SF179">
    <property type="entry name" value="NEUTRAL AND BASIC AMINO ACID TRANSPORT PROTEIN RBAT"/>
    <property type="match status" value="1"/>
</dbReference>
<name>A0AA39YQY5_9PEZI</name>
<dbReference type="InterPro" id="IPR006047">
    <property type="entry name" value="GH13_cat_dom"/>
</dbReference>
<evidence type="ECO:0000313" key="4">
    <source>
        <dbReference type="Proteomes" id="UP001174936"/>
    </source>
</evidence>
<dbReference type="SMART" id="SM00642">
    <property type="entry name" value="Aamy"/>
    <property type="match status" value="1"/>
</dbReference>
<protein>
    <submittedName>
        <fullName evidence="3">Glycoside hydrolase superfamily</fullName>
    </submittedName>
</protein>
<dbReference type="Pfam" id="PF00128">
    <property type="entry name" value="Alpha-amylase"/>
    <property type="match status" value="1"/>
</dbReference>
<dbReference type="SUPFAM" id="SSF51445">
    <property type="entry name" value="(Trans)glycosidases"/>
    <property type="match status" value="1"/>
</dbReference>
<evidence type="ECO:0000313" key="3">
    <source>
        <dbReference type="EMBL" id="KAK0657018.1"/>
    </source>
</evidence>
<dbReference type="Gene3D" id="3.20.20.80">
    <property type="entry name" value="Glycosidases"/>
    <property type="match status" value="1"/>
</dbReference>
<comment type="similarity">
    <text evidence="1">Belongs to the glycosyl hydrolase 13 family.</text>
</comment>
<comment type="caution">
    <text evidence="3">The sequence shown here is derived from an EMBL/GenBank/DDBJ whole genome shotgun (WGS) entry which is preliminary data.</text>
</comment>
<reference evidence="3" key="1">
    <citation type="submission" date="2023-06" db="EMBL/GenBank/DDBJ databases">
        <title>Genome-scale phylogeny and comparative genomics of the fungal order Sordariales.</title>
        <authorList>
            <consortium name="Lawrence Berkeley National Laboratory"/>
            <person name="Hensen N."/>
            <person name="Bonometti L."/>
            <person name="Westerberg I."/>
            <person name="Brannstrom I.O."/>
            <person name="Guillou S."/>
            <person name="Cros-Aarteil S."/>
            <person name="Calhoun S."/>
            <person name="Haridas S."/>
            <person name="Kuo A."/>
            <person name="Mondo S."/>
            <person name="Pangilinan J."/>
            <person name="Riley R."/>
            <person name="Labutti K."/>
            <person name="Andreopoulos B."/>
            <person name="Lipzen A."/>
            <person name="Chen C."/>
            <person name="Yanf M."/>
            <person name="Daum C."/>
            <person name="Ng V."/>
            <person name="Clum A."/>
            <person name="Steindorff A."/>
            <person name="Ohm R."/>
            <person name="Martin F."/>
            <person name="Silar P."/>
            <person name="Natvig D."/>
            <person name="Lalanne C."/>
            <person name="Gautier V."/>
            <person name="Ament-Velasquez S.L."/>
            <person name="Kruys A."/>
            <person name="Hutchinson M.I."/>
            <person name="Powell A.J."/>
            <person name="Barry K."/>
            <person name="Miller A.N."/>
            <person name="Grigoriev I.V."/>
            <person name="Debuchy R."/>
            <person name="Gladieux P."/>
            <person name="Thoren M.H."/>
            <person name="Johannesson H."/>
        </authorList>
    </citation>
    <scope>NUCLEOTIDE SEQUENCE</scope>
    <source>
        <strain evidence="3">SMH2532-1</strain>
    </source>
</reference>
<proteinExistence type="inferred from homology"/>
<gene>
    <name evidence="3" type="ORF">B0T16DRAFT_452519</name>
</gene>
<accession>A0AA39YQY5</accession>
<dbReference type="GO" id="GO:0009313">
    <property type="term" value="P:oligosaccharide catabolic process"/>
    <property type="evidence" value="ECO:0007669"/>
    <property type="project" value="TreeGrafter"/>
</dbReference>
<sequence>MYPVDILNVRHESFALWVPASGPSFTSPTLIIGKLDQKSNDFVQIGRFPLSLSSDQTDLWLLAPSAISPPLEDAVYHYWYEIGDTSPEKRGVMLVTDPLAFAVDYRITRGGGDTLQPASVIKYRDGKLWPCDKDGSEPEMPTIPNQAALPSNNHLVIYELPVSWVKAGSGSRGVDVDIGTFKDVAALFDVESHGDHFSTIAAIHDEALLANLGINALELLPAADAKSTGEWGYATAHYFAPDYDLGSTSDLARLVDKIHSQNVRLFTDVVMAFGHDPYRYIDFRMFHLRPHMEQSNPDSYQSHANNLLRDGWGGESWRYIQSLNSYDPETGSNNTSVHPSWAFHRAHLARWMTDFSVGGLRLDSVNNIGNYDFIRSYKERAWELYNARYAPAADPSKFLVIGEELSMPVSMVRDGVLDALWNEPWQGRLRSAILGKTAHDNESFDWNVRKLVDCTLDDDGRDAKFTDGAQAVNYITSHDIEGWGKERLYNYLVNSGVRDVEKRAKLAFALLLTSVGIPMIFAGEEFCDQMDQSVDMGKKQTDPVNYSRKSDGGWRQELFDYVATLVKFRTKCPALGEDDTEFIHVDSSRGGKIIAWKRGNAFPVVVVVNFSDEDTPGSEYIVPNWPDRDAPGWREVSQRREVPGEWVGREPLMRWEAKIYTRWRD</sequence>